<name>A0ABX7GKM2_9PSED</name>
<feature type="compositionally biased region" description="Basic and acidic residues" evidence="1">
    <location>
        <begin position="23"/>
        <end position="33"/>
    </location>
</feature>
<accession>A0ABX7GKM2</accession>
<sequence>MVKPPKRGAGVSPADTPPITLHPIKDAPERPRTDLQNSHHANEQADSAGRPDASKLPASVLIKAERQPLWNVEIPDWLTPDSQHEDQYSEADPPIYLAAADAARLSSPLDNLDGIRYDKHRKTYVDTAQGTVMVRKNSAGDYQQSSATRRTDFALLFEPIPGTRLWQRKVTRHVPAPPPTDSGAALAASLLSANPEATNLRFGVWRNWGRNSRPLLGQHIAIDGQYYPIVQQDLNAQPSLAYLQHPLFSPALYDAFESMLRDHPSLQPKFVVNRNNRWTVLDDPVPFAMPITQYIATTFRSLADRSVSALARAMFNQASHSEVITGAGLAVLNRVLRYWSRRQMDQAPPSELADPLLMLRTQPATTDLSLSNKQDQGLPRLDFDPGRFASHWNRFASQPSTTRLQRLFTEVLADEGYVIERAAPQGSSHEVRFHRDGIDQLFALTVYPLSAREDAGHVATKGELERTRTETSDVVCLRGGLQTDALGQTTLFVVRER</sequence>
<feature type="region of interest" description="Disordered" evidence="1">
    <location>
        <begin position="1"/>
        <end position="53"/>
    </location>
</feature>
<organism evidence="2 3">
    <name type="scientific">Pseudomonas granadensis</name>
    <dbReference type="NCBI Taxonomy" id="1421430"/>
    <lineage>
        <taxon>Bacteria</taxon>
        <taxon>Pseudomonadati</taxon>
        <taxon>Pseudomonadota</taxon>
        <taxon>Gammaproteobacteria</taxon>
        <taxon>Pseudomonadales</taxon>
        <taxon>Pseudomonadaceae</taxon>
        <taxon>Pseudomonas</taxon>
    </lineage>
</organism>
<dbReference type="EMBL" id="CP069352">
    <property type="protein sequence ID" value="QRK85969.1"/>
    <property type="molecule type" value="Genomic_DNA"/>
</dbReference>
<reference evidence="2 3" key="2">
    <citation type="submission" date="2021-03" db="EMBL/GenBank/DDBJ databases">
        <title>P. granadensis CT364 genome publication.</title>
        <authorList>
            <person name="Stach J."/>
            <person name="Montero-Calasanz Md.C."/>
        </authorList>
    </citation>
    <scope>NUCLEOTIDE SEQUENCE [LARGE SCALE GENOMIC DNA]</scope>
    <source>
        <strain evidence="2 3">CT364</strain>
    </source>
</reference>
<dbReference type="RefSeq" id="WP_203421326.1">
    <property type="nucleotide sequence ID" value="NZ_CP069352.1"/>
</dbReference>
<gene>
    <name evidence="2" type="ORF">JN757_09430</name>
</gene>
<reference evidence="2 3" key="1">
    <citation type="submission" date="2021-02" db="EMBL/GenBank/DDBJ databases">
        <authorList>
            <person name="Cea Torrescassana E."/>
        </authorList>
    </citation>
    <scope>NUCLEOTIDE SEQUENCE [LARGE SCALE GENOMIC DNA]</scope>
    <source>
        <strain evidence="2 3">CT364</strain>
    </source>
</reference>
<dbReference type="Proteomes" id="UP000663686">
    <property type="component" value="Chromosome"/>
</dbReference>
<evidence type="ECO:0000256" key="1">
    <source>
        <dbReference type="SAM" id="MobiDB-lite"/>
    </source>
</evidence>
<evidence type="ECO:0000313" key="2">
    <source>
        <dbReference type="EMBL" id="QRK85969.1"/>
    </source>
</evidence>
<keyword evidence="3" id="KW-1185">Reference proteome</keyword>
<evidence type="ECO:0000313" key="3">
    <source>
        <dbReference type="Proteomes" id="UP000663686"/>
    </source>
</evidence>
<proteinExistence type="predicted"/>
<protein>
    <submittedName>
        <fullName evidence="2">Uncharacterized protein</fullName>
    </submittedName>
</protein>